<protein>
    <submittedName>
        <fullName evidence="6">LysR family transcriptional regulator</fullName>
    </submittedName>
</protein>
<organism evidence="6 7">
    <name type="scientific">Cohnella abietis</name>
    <dbReference type="NCBI Taxonomy" id="2507935"/>
    <lineage>
        <taxon>Bacteria</taxon>
        <taxon>Bacillati</taxon>
        <taxon>Bacillota</taxon>
        <taxon>Bacilli</taxon>
        <taxon>Bacillales</taxon>
        <taxon>Paenibacillaceae</taxon>
        <taxon>Cohnella</taxon>
    </lineage>
</organism>
<name>A0A3T1DED9_9BACL</name>
<evidence type="ECO:0000256" key="3">
    <source>
        <dbReference type="ARBA" id="ARBA00023125"/>
    </source>
</evidence>
<dbReference type="GO" id="GO:0003677">
    <property type="term" value="F:DNA binding"/>
    <property type="evidence" value="ECO:0007669"/>
    <property type="project" value="UniProtKB-KW"/>
</dbReference>
<keyword evidence="4" id="KW-0804">Transcription</keyword>
<dbReference type="CDD" id="cd05466">
    <property type="entry name" value="PBP2_LTTR_substrate"/>
    <property type="match status" value="1"/>
</dbReference>
<dbReference type="SUPFAM" id="SSF46785">
    <property type="entry name" value="Winged helix' DNA-binding domain"/>
    <property type="match status" value="1"/>
</dbReference>
<dbReference type="RefSeq" id="WP_130615946.1">
    <property type="nucleotide sequence ID" value="NZ_AP019400.1"/>
</dbReference>
<dbReference type="GO" id="GO:0005829">
    <property type="term" value="C:cytosol"/>
    <property type="evidence" value="ECO:0007669"/>
    <property type="project" value="TreeGrafter"/>
</dbReference>
<evidence type="ECO:0000313" key="7">
    <source>
        <dbReference type="Proteomes" id="UP000289856"/>
    </source>
</evidence>
<dbReference type="FunFam" id="1.10.10.10:FF:000001">
    <property type="entry name" value="LysR family transcriptional regulator"/>
    <property type="match status" value="1"/>
</dbReference>
<dbReference type="EMBL" id="AP019400">
    <property type="protein sequence ID" value="BBI36453.1"/>
    <property type="molecule type" value="Genomic_DNA"/>
</dbReference>
<feature type="domain" description="HTH lysR-type" evidence="5">
    <location>
        <begin position="1"/>
        <end position="58"/>
    </location>
</feature>
<comment type="similarity">
    <text evidence="1">Belongs to the LysR transcriptional regulatory family.</text>
</comment>
<dbReference type="PROSITE" id="PS50931">
    <property type="entry name" value="HTH_LYSR"/>
    <property type="match status" value="1"/>
</dbReference>
<keyword evidence="3" id="KW-0238">DNA-binding</keyword>
<dbReference type="GO" id="GO:0003700">
    <property type="term" value="F:DNA-binding transcription factor activity"/>
    <property type="evidence" value="ECO:0007669"/>
    <property type="project" value="InterPro"/>
</dbReference>
<sequence length="299" mass="33463">MHLEQLEFIVEVAKTGSLTRAAQNRHVTLSAVSQSISNLEGELGVTLFTRSRNGAVVTAEGQAIIRKAVEVLSKLQELKQEANLYSDMQSGELRIASIPGPLSLLVNTIVSFKRDYSQIQMDITEKGSSEIIEDIQHNRADIGLVILFESLLSKHPSLSFGRLLEGKLVVAVSKKSPLALYPSLSPEELLFQPVVLYKDDYLKWFIDQFEASYGRLNTLFYTNNTVAIQKAVSENLAVTVGLDFSFNNRSSSDKDTVTIKLDLPDQPSVYLGWISPEDKKLPKASRLFINKLQYEFDKY</sequence>
<dbReference type="InterPro" id="IPR036390">
    <property type="entry name" value="WH_DNA-bd_sf"/>
</dbReference>
<dbReference type="Proteomes" id="UP000289856">
    <property type="component" value="Chromosome"/>
</dbReference>
<dbReference type="Gene3D" id="1.10.10.10">
    <property type="entry name" value="Winged helix-like DNA-binding domain superfamily/Winged helix DNA-binding domain"/>
    <property type="match status" value="1"/>
</dbReference>
<dbReference type="InterPro" id="IPR036388">
    <property type="entry name" value="WH-like_DNA-bd_sf"/>
</dbReference>
<dbReference type="AlphaFoldDB" id="A0A3T1DED9"/>
<evidence type="ECO:0000256" key="2">
    <source>
        <dbReference type="ARBA" id="ARBA00023015"/>
    </source>
</evidence>
<evidence type="ECO:0000259" key="5">
    <source>
        <dbReference type="PROSITE" id="PS50931"/>
    </source>
</evidence>
<dbReference type="InterPro" id="IPR005119">
    <property type="entry name" value="LysR_subst-bd"/>
</dbReference>
<keyword evidence="2" id="KW-0805">Transcription regulation</keyword>
<dbReference type="Pfam" id="PF00126">
    <property type="entry name" value="HTH_1"/>
    <property type="match status" value="1"/>
</dbReference>
<dbReference type="Gene3D" id="3.40.190.290">
    <property type="match status" value="1"/>
</dbReference>
<dbReference type="OrthoDB" id="9803735at2"/>
<gene>
    <name evidence="6" type="ORF">KCTCHS21_58520</name>
</gene>
<dbReference type="PRINTS" id="PR00039">
    <property type="entry name" value="HTHLYSR"/>
</dbReference>
<evidence type="ECO:0000256" key="1">
    <source>
        <dbReference type="ARBA" id="ARBA00009437"/>
    </source>
</evidence>
<evidence type="ECO:0000256" key="4">
    <source>
        <dbReference type="ARBA" id="ARBA00023163"/>
    </source>
</evidence>
<dbReference type="SUPFAM" id="SSF53850">
    <property type="entry name" value="Periplasmic binding protein-like II"/>
    <property type="match status" value="1"/>
</dbReference>
<dbReference type="Pfam" id="PF03466">
    <property type="entry name" value="LysR_substrate"/>
    <property type="match status" value="1"/>
</dbReference>
<dbReference type="PANTHER" id="PTHR30419">
    <property type="entry name" value="HTH-TYPE TRANSCRIPTIONAL REGULATOR YBHD"/>
    <property type="match status" value="1"/>
</dbReference>
<keyword evidence="7" id="KW-1185">Reference proteome</keyword>
<dbReference type="KEGG" id="cohn:KCTCHS21_58520"/>
<evidence type="ECO:0000313" key="6">
    <source>
        <dbReference type="EMBL" id="BBI36453.1"/>
    </source>
</evidence>
<dbReference type="PANTHER" id="PTHR30419:SF28">
    <property type="entry name" value="HTH-TYPE TRANSCRIPTIONAL REGULATOR BSDA"/>
    <property type="match status" value="1"/>
</dbReference>
<dbReference type="InterPro" id="IPR000847">
    <property type="entry name" value="LysR_HTH_N"/>
</dbReference>
<dbReference type="InterPro" id="IPR050950">
    <property type="entry name" value="HTH-type_LysR_regulators"/>
</dbReference>
<proteinExistence type="inferred from homology"/>
<accession>A0A3T1DED9</accession>
<reference evidence="6 7" key="1">
    <citation type="submission" date="2019-01" db="EMBL/GenBank/DDBJ databases">
        <title>Complete genome sequence of Cohnella hallensis HS21 isolated from Korean fir (Abies koreana) rhizospheric soil.</title>
        <authorList>
            <person name="Jiang L."/>
            <person name="Kang S.W."/>
            <person name="Kim S."/>
            <person name="Jung J."/>
            <person name="Kim C.Y."/>
            <person name="Kim D.H."/>
            <person name="Kim S.W."/>
            <person name="Lee J."/>
        </authorList>
    </citation>
    <scope>NUCLEOTIDE SEQUENCE [LARGE SCALE GENOMIC DNA]</scope>
    <source>
        <strain evidence="6 7">HS21</strain>
    </source>
</reference>